<evidence type="ECO:0000313" key="2">
    <source>
        <dbReference type="EMBL" id="KAF2133524.1"/>
    </source>
</evidence>
<evidence type="ECO:0000313" key="3">
    <source>
        <dbReference type="Proteomes" id="UP000799771"/>
    </source>
</evidence>
<sequence length="78" mass="8751">MAPTTTTTAKPAAAKDAGVRKAGRPKGVKSNKARTAMIKMQAFFKAHRDEYKELDFKEQQKELGKQWKTSDENPKNNV</sequence>
<keyword evidence="3" id="KW-1185">Reference proteome</keyword>
<proteinExistence type="predicted"/>
<gene>
    <name evidence="2" type="ORF">P153DRAFT_381955</name>
</gene>
<dbReference type="InterPro" id="IPR036910">
    <property type="entry name" value="HMG_box_dom_sf"/>
</dbReference>
<reference evidence="2" key="1">
    <citation type="journal article" date="2020" name="Stud. Mycol.">
        <title>101 Dothideomycetes genomes: a test case for predicting lifestyles and emergence of pathogens.</title>
        <authorList>
            <person name="Haridas S."/>
            <person name="Albert R."/>
            <person name="Binder M."/>
            <person name="Bloem J."/>
            <person name="Labutti K."/>
            <person name="Salamov A."/>
            <person name="Andreopoulos B."/>
            <person name="Baker S."/>
            <person name="Barry K."/>
            <person name="Bills G."/>
            <person name="Bluhm B."/>
            <person name="Cannon C."/>
            <person name="Castanera R."/>
            <person name="Culley D."/>
            <person name="Daum C."/>
            <person name="Ezra D."/>
            <person name="Gonzalez J."/>
            <person name="Henrissat B."/>
            <person name="Kuo A."/>
            <person name="Liang C."/>
            <person name="Lipzen A."/>
            <person name="Lutzoni F."/>
            <person name="Magnuson J."/>
            <person name="Mondo S."/>
            <person name="Nolan M."/>
            <person name="Ohm R."/>
            <person name="Pangilinan J."/>
            <person name="Park H.-J."/>
            <person name="Ramirez L."/>
            <person name="Alfaro M."/>
            <person name="Sun H."/>
            <person name="Tritt A."/>
            <person name="Yoshinaga Y."/>
            <person name="Zwiers L.-H."/>
            <person name="Turgeon B."/>
            <person name="Goodwin S."/>
            <person name="Spatafora J."/>
            <person name="Crous P."/>
            <person name="Grigoriev I."/>
        </authorList>
    </citation>
    <scope>NUCLEOTIDE SEQUENCE</scope>
    <source>
        <strain evidence="2">CBS 119687</strain>
    </source>
</reference>
<dbReference type="RefSeq" id="XP_033527911.1">
    <property type="nucleotide sequence ID" value="XM_033670092.1"/>
</dbReference>
<feature type="region of interest" description="Disordered" evidence="1">
    <location>
        <begin position="1"/>
        <end position="32"/>
    </location>
</feature>
<feature type="compositionally biased region" description="Basic residues" evidence="1">
    <location>
        <begin position="21"/>
        <end position="32"/>
    </location>
</feature>
<dbReference type="OrthoDB" id="3940486at2759"/>
<dbReference type="Proteomes" id="UP000799771">
    <property type="component" value="Unassembled WGS sequence"/>
</dbReference>
<accession>A0A6A6ARE6</accession>
<name>A0A6A6ARE6_9PLEO</name>
<organism evidence="2 3">
    <name type="scientific">Dothidotthia symphoricarpi CBS 119687</name>
    <dbReference type="NCBI Taxonomy" id="1392245"/>
    <lineage>
        <taxon>Eukaryota</taxon>
        <taxon>Fungi</taxon>
        <taxon>Dikarya</taxon>
        <taxon>Ascomycota</taxon>
        <taxon>Pezizomycotina</taxon>
        <taxon>Dothideomycetes</taxon>
        <taxon>Pleosporomycetidae</taxon>
        <taxon>Pleosporales</taxon>
        <taxon>Dothidotthiaceae</taxon>
        <taxon>Dothidotthia</taxon>
    </lineage>
</organism>
<dbReference type="SUPFAM" id="SSF47095">
    <property type="entry name" value="HMG-box"/>
    <property type="match status" value="1"/>
</dbReference>
<feature type="compositionally biased region" description="Low complexity" evidence="1">
    <location>
        <begin position="1"/>
        <end position="15"/>
    </location>
</feature>
<evidence type="ECO:0000256" key="1">
    <source>
        <dbReference type="SAM" id="MobiDB-lite"/>
    </source>
</evidence>
<dbReference type="GeneID" id="54410524"/>
<dbReference type="EMBL" id="ML977499">
    <property type="protein sequence ID" value="KAF2133524.1"/>
    <property type="molecule type" value="Genomic_DNA"/>
</dbReference>
<protein>
    <submittedName>
        <fullName evidence="2">Uncharacterized protein</fullName>
    </submittedName>
</protein>
<dbReference type="AlphaFoldDB" id="A0A6A6ARE6"/>